<dbReference type="PRINTS" id="PR00148">
    <property type="entry name" value="ENOLASE"/>
</dbReference>
<feature type="active site" description="Proton donor" evidence="9 10">
    <location>
        <position position="207"/>
    </location>
</feature>
<comment type="pathway">
    <text evidence="1 9">Carbohydrate degradation; glycolysis; pyruvate from D-glyceraldehyde 3-phosphate: step 4/5.</text>
</comment>
<proteinExistence type="inferred from homology"/>
<evidence type="ECO:0000256" key="10">
    <source>
        <dbReference type="PIRSR" id="PIRSR001400-1"/>
    </source>
</evidence>
<evidence type="ECO:0000256" key="8">
    <source>
        <dbReference type="ARBA" id="ARBA00023239"/>
    </source>
</evidence>
<feature type="domain" description="Enolase N-terminal" evidence="14">
    <location>
        <begin position="13"/>
        <end position="132"/>
    </location>
</feature>
<dbReference type="InterPro" id="IPR020809">
    <property type="entry name" value="Enolase_CS"/>
</dbReference>
<dbReference type="GO" id="GO:0009986">
    <property type="term" value="C:cell surface"/>
    <property type="evidence" value="ECO:0007669"/>
    <property type="project" value="UniProtKB-SubCell"/>
</dbReference>
<evidence type="ECO:0000256" key="5">
    <source>
        <dbReference type="ARBA" id="ARBA00022525"/>
    </source>
</evidence>
<protein>
    <recommendedName>
        <fullName evidence="4 9">Enolase</fullName>
        <ecNumber evidence="3 9">4.2.1.11</ecNumber>
    </recommendedName>
    <alternativeName>
        <fullName evidence="9">2-phospho-D-glycerate hydro-lyase</fullName>
    </alternativeName>
    <alternativeName>
        <fullName evidence="9">2-phosphoglycerate dehydratase</fullName>
    </alternativeName>
</protein>
<sequence>MYKRSRINLMAKIQSIISEVIKDSRGEDTISVAVGLDNGMSGTVAIPQGKSTGAHEAKYVDPEKAVENIKNIIEPELRGFGTSNQEGLDKRLMGLDGTENKGKLGANAILGVSLAYARSSALAENIQLWEYFRKVLGKSGRPDKVPRIFVNVINGGLHAENNLDFQEYLIIPVSKSTKESLDTAYKIIKQTEVMLEQSGKEIRKGDEGGFAPDFYDNFEPFEVLSQAIRELKLEGKIDFGLDAAANGVDIPESELHDIYDQMKQNYGLWYLEDPFSENDFEKFAKLQERLGKDVVVTGDDLTVTNIERINEAKGHESITGVIIKPNQIGTVSESIYAIRQAKDLGWTVVVSHRSGETMDDFIADLAYGSGADGLKAGSPTQKERLIKYKRLVEIENAQ</sequence>
<evidence type="ECO:0000313" key="15">
    <source>
        <dbReference type="EMBL" id="PJE50722.1"/>
    </source>
</evidence>
<keyword evidence="5 9" id="KW-0964">Secreted</keyword>
<feature type="binding site" evidence="11">
    <location>
        <begin position="351"/>
        <end position="354"/>
    </location>
    <ligand>
        <name>substrate</name>
    </ligand>
</feature>
<dbReference type="Proteomes" id="UP000228496">
    <property type="component" value="Unassembled WGS sequence"/>
</dbReference>
<dbReference type="UniPathway" id="UPA00109">
    <property type="reaction ID" value="UER00187"/>
</dbReference>
<gene>
    <name evidence="9 15" type="primary">eno</name>
    <name evidence="15" type="ORF">COV29_03230</name>
</gene>
<feature type="binding site" evidence="11">
    <location>
        <position position="272"/>
    </location>
    <ligand>
        <name>substrate</name>
    </ligand>
</feature>
<evidence type="ECO:0000256" key="4">
    <source>
        <dbReference type="ARBA" id="ARBA00017068"/>
    </source>
</evidence>
<feature type="binding site" evidence="9 12">
    <location>
        <position position="299"/>
    </location>
    <ligand>
        <name>Mg(2+)</name>
        <dbReference type="ChEBI" id="CHEBI:18420"/>
    </ligand>
</feature>
<feature type="binding site" evidence="9">
    <location>
        <position position="166"/>
    </location>
    <ligand>
        <name>(2R)-2-phosphoglycerate</name>
        <dbReference type="ChEBI" id="CHEBI:58289"/>
    </ligand>
</feature>
<evidence type="ECO:0000256" key="7">
    <source>
        <dbReference type="ARBA" id="ARBA00023152"/>
    </source>
</evidence>
<dbReference type="GO" id="GO:0006096">
    <property type="term" value="P:glycolytic process"/>
    <property type="evidence" value="ECO:0007669"/>
    <property type="project" value="UniProtKB-UniRule"/>
</dbReference>
<feature type="binding site" evidence="11">
    <location>
        <position position="167"/>
    </location>
    <ligand>
        <name>substrate</name>
    </ligand>
</feature>
<comment type="catalytic activity">
    <reaction evidence="9">
        <text>(2R)-2-phosphoglycerate = phosphoenolpyruvate + H2O</text>
        <dbReference type="Rhea" id="RHEA:10164"/>
        <dbReference type="ChEBI" id="CHEBI:15377"/>
        <dbReference type="ChEBI" id="CHEBI:58289"/>
        <dbReference type="ChEBI" id="CHEBI:58702"/>
        <dbReference type="EC" id="4.2.1.11"/>
    </reaction>
</comment>
<evidence type="ECO:0000259" key="13">
    <source>
        <dbReference type="SMART" id="SM01192"/>
    </source>
</evidence>
<keyword evidence="7 9" id="KW-0324">Glycolysis</keyword>
<dbReference type="InterPro" id="IPR020810">
    <property type="entry name" value="Enolase_C"/>
</dbReference>
<dbReference type="InterPro" id="IPR020811">
    <property type="entry name" value="Enolase_N"/>
</dbReference>
<dbReference type="GO" id="GO:0000015">
    <property type="term" value="C:phosphopyruvate hydratase complex"/>
    <property type="evidence" value="ECO:0007669"/>
    <property type="project" value="InterPro"/>
</dbReference>
<dbReference type="SFLD" id="SFLDS00001">
    <property type="entry name" value="Enolase"/>
    <property type="match status" value="1"/>
</dbReference>
<comment type="cofactor">
    <cofactor evidence="9">
        <name>Mg(2+)</name>
        <dbReference type="ChEBI" id="CHEBI:18420"/>
    </cofactor>
    <text evidence="9">Binds a second Mg(2+) ion via substrate during catalysis.</text>
</comment>
<keyword evidence="9" id="KW-0963">Cytoplasm</keyword>
<dbReference type="Gene3D" id="3.20.20.120">
    <property type="entry name" value="Enolase-like C-terminal domain"/>
    <property type="match status" value="1"/>
</dbReference>
<accession>A0A2J0Q7A0</accession>
<dbReference type="InterPro" id="IPR036849">
    <property type="entry name" value="Enolase-like_C_sf"/>
</dbReference>
<evidence type="ECO:0000259" key="14">
    <source>
        <dbReference type="SMART" id="SM01193"/>
    </source>
</evidence>
<keyword evidence="15" id="KW-0670">Pyruvate</keyword>
<feature type="binding site" evidence="9">
    <location>
        <position position="353"/>
    </location>
    <ligand>
        <name>(2R)-2-phosphoglycerate</name>
        <dbReference type="ChEBI" id="CHEBI:58289"/>
    </ligand>
</feature>
<feature type="binding site" evidence="11">
    <location>
        <position position="375"/>
    </location>
    <ligand>
        <name>substrate</name>
    </ligand>
</feature>
<evidence type="ECO:0000256" key="11">
    <source>
        <dbReference type="PIRSR" id="PIRSR001400-2"/>
    </source>
</evidence>
<dbReference type="EC" id="4.2.1.11" evidence="3 9"/>
<keyword evidence="8 9" id="KW-0456">Lyase</keyword>
<feature type="binding site" evidence="9">
    <location>
        <position position="324"/>
    </location>
    <ligand>
        <name>(2R)-2-phosphoglycerate</name>
        <dbReference type="ChEBI" id="CHEBI:58289"/>
    </ligand>
</feature>
<comment type="subcellular location">
    <subcellularLocation>
        <location evidence="9">Cytoplasm</location>
    </subcellularLocation>
    <subcellularLocation>
        <location evidence="9">Secreted</location>
    </subcellularLocation>
    <subcellularLocation>
        <location evidence="9">Cell surface</location>
    </subcellularLocation>
    <text evidence="9">Fractions of enolase are present in both the cytoplasm and on the cell surface.</text>
</comment>
<dbReference type="SUPFAM" id="SSF54826">
    <property type="entry name" value="Enolase N-terminal domain-like"/>
    <property type="match status" value="1"/>
</dbReference>
<feature type="binding site" evidence="9">
    <location>
        <position position="354"/>
    </location>
    <ligand>
        <name>(2R)-2-phosphoglycerate</name>
        <dbReference type="ChEBI" id="CHEBI:58289"/>
    </ligand>
</feature>
<comment type="caution">
    <text evidence="15">The sequence shown here is derived from an EMBL/GenBank/DDBJ whole genome shotgun (WGS) entry which is preliminary data.</text>
</comment>
<comment type="similarity">
    <text evidence="2 9">Belongs to the enolase family.</text>
</comment>
<dbReference type="SUPFAM" id="SSF51604">
    <property type="entry name" value="Enolase C-terminal domain-like"/>
    <property type="match status" value="1"/>
</dbReference>
<feature type="binding site" evidence="11">
    <location>
        <position position="299"/>
    </location>
    <ligand>
        <name>substrate</name>
    </ligand>
</feature>
<dbReference type="GO" id="GO:0005576">
    <property type="term" value="C:extracellular region"/>
    <property type="evidence" value="ECO:0007669"/>
    <property type="project" value="UniProtKB-SubCell"/>
</dbReference>
<dbReference type="SMART" id="SM01192">
    <property type="entry name" value="Enolase_C"/>
    <property type="match status" value="1"/>
</dbReference>
<dbReference type="GO" id="GO:0000287">
    <property type="term" value="F:magnesium ion binding"/>
    <property type="evidence" value="ECO:0007669"/>
    <property type="project" value="UniProtKB-UniRule"/>
</dbReference>
<organism evidence="15 16">
    <name type="scientific">Candidatus Yanofskybacteria bacterium CG10_big_fil_rev_8_21_14_0_10_36_16</name>
    <dbReference type="NCBI Taxonomy" id="1975096"/>
    <lineage>
        <taxon>Bacteria</taxon>
        <taxon>Candidatus Yanofskyibacteriota</taxon>
    </lineage>
</organism>
<dbReference type="InterPro" id="IPR029017">
    <property type="entry name" value="Enolase-like_N"/>
</dbReference>
<dbReference type="GO" id="GO:0004634">
    <property type="term" value="F:phosphopyruvate hydratase activity"/>
    <property type="evidence" value="ECO:0007669"/>
    <property type="project" value="UniProtKB-UniRule"/>
</dbReference>
<evidence type="ECO:0000313" key="16">
    <source>
        <dbReference type="Proteomes" id="UP000228496"/>
    </source>
</evidence>
<feature type="binding site" evidence="9 12">
    <location>
        <position position="272"/>
    </location>
    <ligand>
        <name>Mg(2+)</name>
        <dbReference type="ChEBI" id="CHEBI:18420"/>
    </ligand>
</feature>
<keyword evidence="6 9" id="KW-0460">Magnesium</keyword>
<dbReference type="SMART" id="SM01193">
    <property type="entry name" value="Enolase_N"/>
    <property type="match status" value="1"/>
</dbReference>
<dbReference type="Gene3D" id="3.30.390.10">
    <property type="entry name" value="Enolase-like, N-terminal domain"/>
    <property type="match status" value="1"/>
</dbReference>
<comment type="function">
    <text evidence="9">Catalyzes the reversible conversion of 2-phosphoglycerate (2-PG) into phosphoenolpyruvate (PEP). It is essential for the degradation of carbohydrates via glycolysis.</text>
</comment>
<dbReference type="AlphaFoldDB" id="A0A2J0Q7A0"/>
<comment type="cofactor">
    <cofactor evidence="12">
        <name>Mg(2+)</name>
        <dbReference type="ChEBI" id="CHEBI:18420"/>
    </cofactor>
    <text evidence="12">Mg(2+) is required for catalysis and for stabilizing the dimer.</text>
</comment>
<evidence type="ECO:0000256" key="1">
    <source>
        <dbReference type="ARBA" id="ARBA00005031"/>
    </source>
</evidence>
<dbReference type="EMBL" id="PCXQ01000005">
    <property type="protein sequence ID" value="PJE50722.1"/>
    <property type="molecule type" value="Genomic_DNA"/>
</dbReference>
<keyword evidence="9 12" id="KW-0479">Metal-binding</keyword>
<dbReference type="HAMAP" id="MF_00318">
    <property type="entry name" value="Enolase"/>
    <property type="match status" value="1"/>
</dbReference>
<feature type="binding site" evidence="9">
    <location>
        <position position="375"/>
    </location>
    <ligand>
        <name>(2R)-2-phosphoglycerate</name>
        <dbReference type="ChEBI" id="CHEBI:58289"/>
    </ligand>
</feature>
<evidence type="ECO:0000256" key="2">
    <source>
        <dbReference type="ARBA" id="ARBA00009604"/>
    </source>
</evidence>
<evidence type="ECO:0000256" key="9">
    <source>
        <dbReference type="HAMAP-Rule" id="MF_00318"/>
    </source>
</evidence>
<feature type="binding site" evidence="11">
    <location>
        <position position="158"/>
    </location>
    <ligand>
        <name>substrate</name>
    </ligand>
</feature>
<feature type="domain" description="Enolase C-terminal TIM barrel" evidence="13">
    <location>
        <begin position="142"/>
        <end position="398"/>
    </location>
</feature>
<dbReference type="Pfam" id="PF03952">
    <property type="entry name" value="Enolase_N"/>
    <property type="match status" value="1"/>
</dbReference>
<dbReference type="Pfam" id="PF00113">
    <property type="entry name" value="Enolase_C"/>
    <property type="match status" value="2"/>
</dbReference>
<dbReference type="PANTHER" id="PTHR11902">
    <property type="entry name" value="ENOLASE"/>
    <property type="match status" value="1"/>
</dbReference>
<feature type="active site" description="Proton acceptor" evidence="9 10">
    <location>
        <position position="324"/>
    </location>
</feature>
<reference evidence="15 16" key="1">
    <citation type="submission" date="2017-09" db="EMBL/GenBank/DDBJ databases">
        <title>Depth-based differentiation of microbial function through sediment-hosted aquifers and enrichment of novel symbionts in the deep terrestrial subsurface.</title>
        <authorList>
            <person name="Probst A.J."/>
            <person name="Ladd B."/>
            <person name="Jarett J.K."/>
            <person name="Geller-Mcgrath D.E."/>
            <person name="Sieber C.M."/>
            <person name="Emerson J.B."/>
            <person name="Anantharaman K."/>
            <person name="Thomas B.C."/>
            <person name="Malmstrom R."/>
            <person name="Stieglmeier M."/>
            <person name="Klingl A."/>
            <person name="Woyke T."/>
            <person name="Ryan C.M."/>
            <person name="Banfield J.F."/>
        </authorList>
    </citation>
    <scope>NUCLEOTIDE SEQUENCE [LARGE SCALE GENOMIC DNA]</scope>
    <source>
        <strain evidence="15">CG10_big_fil_rev_8_21_14_0_10_36_16</strain>
    </source>
</reference>
<name>A0A2J0Q7A0_9BACT</name>
<feature type="binding site" evidence="9 12">
    <location>
        <position position="242"/>
    </location>
    <ligand>
        <name>Mg(2+)</name>
        <dbReference type="ChEBI" id="CHEBI:18420"/>
    </ligand>
</feature>
<evidence type="ECO:0000256" key="12">
    <source>
        <dbReference type="PIRSR" id="PIRSR001400-3"/>
    </source>
</evidence>
<dbReference type="PANTHER" id="PTHR11902:SF1">
    <property type="entry name" value="ENOLASE"/>
    <property type="match status" value="1"/>
</dbReference>
<evidence type="ECO:0000256" key="3">
    <source>
        <dbReference type="ARBA" id="ARBA00012058"/>
    </source>
</evidence>
<dbReference type="InterPro" id="IPR000941">
    <property type="entry name" value="Enolase"/>
</dbReference>
<dbReference type="PROSITE" id="PS00164">
    <property type="entry name" value="ENOLASE"/>
    <property type="match status" value="1"/>
</dbReference>
<dbReference type="PIRSF" id="PIRSF001400">
    <property type="entry name" value="Enolase"/>
    <property type="match status" value="1"/>
</dbReference>
<evidence type="ECO:0000256" key="6">
    <source>
        <dbReference type="ARBA" id="ARBA00022842"/>
    </source>
</evidence>